<protein>
    <recommendedName>
        <fullName evidence="4">DUF2188 domain-containing protein</fullName>
    </recommendedName>
</protein>
<organism evidence="2 3">
    <name type="scientific">Exiguobacterium sp. (strain ATCC BAA-1283 / AT1b)</name>
    <dbReference type="NCBI Taxonomy" id="360911"/>
    <lineage>
        <taxon>Bacteria</taxon>
        <taxon>Bacillati</taxon>
        <taxon>Bacillota</taxon>
        <taxon>Bacilli</taxon>
        <taxon>Bacillales</taxon>
        <taxon>Bacillales Family XII. Incertae Sedis</taxon>
        <taxon>Exiguobacterium</taxon>
    </lineage>
</organism>
<evidence type="ECO:0000313" key="3">
    <source>
        <dbReference type="Proteomes" id="UP000000716"/>
    </source>
</evidence>
<keyword evidence="3" id="KW-1185">Reference proteome</keyword>
<dbReference type="AlphaFoldDB" id="C4L1L8"/>
<proteinExistence type="predicted"/>
<dbReference type="InterPro" id="IPR018691">
    <property type="entry name" value="DUF2188"/>
</dbReference>
<sequence>MSKGKNQHVTPHKDGGYQVKGAGNQKATKTFDTQREAINFGRTIARNQQSELFIHNNQGKIREKNTYGSDPYPPKG</sequence>
<evidence type="ECO:0008006" key="4">
    <source>
        <dbReference type="Google" id="ProtNLM"/>
    </source>
</evidence>
<gene>
    <name evidence="2" type="ordered locus">EAT1b_2127</name>
</gene>
<dbReference type="KEGG" id="eat:EAT1b_2127"/>
<dbReference type="Proteomes" id="UP000000716">
    <property type="component" value="Chromosome"/>
</dbReference>
<accession>C4L1L8</accession>
<feature type="region of interest" description="Disordered" evidence="1">
    <location>
        <begin position="1"/>
        <end position="34"/>
    </location>
</feature>
<evidence type="ECO:0000256" key="1">
    <source>
        <dbReference type="SAM" id="MobiDB-lite"/>
    </source>
</evidence>
<reference evidence="2 3" key="1">
    <citation type="journal article" date="2011" name="J. Bacteriol.">
        <title>Complete genome sequence of the Thermophilic Bacterium Exiguobacterium sp. AT1b.</title>
        <authorList>
            <person name="Vishnivetskaya T.A."/>
            <person name="Lucas S."/>
            <person name="Copeland A."/>
            <person name="Lapidus A."/>
            <person name="Glavina Del Rio T."/>
            <person name="Dalin E."/>
            <person name="Tice H."/>
            <person name="Bruce D.C."/>
            <person name="Goodwin L.A."/>
            <person name="Pitluck S."/>
            <person name="Saunders E."/>
            <person name="Brettin T."/>
            <person name="Detter C."/>
            <person name="Han C."/>
            <person name="Larimer F."/>
            <person name="Land M.L."/>
            <person name="Hauser L.J."/>
            <person name="Kyrpides N.C."/>
            <person name="Ovchinnikova G."/>
            <person name="Kathariou S."/>
            <person name="Ramaley R.F."/>
            <person name="Rodrigues D.F."/>
            <person name="Hendrix C."/>
            <person name="Richardson P."/>
            <person name="Tiedje J.M."/>
        </authorList>
    </citation>
    <scope>NUCLEOTIDE SEQUENCE [LARGE SCALE GENOMIC DNA]</scope>
    <source>
        <strain evidence="3">ATCC BAA-1283 / AT1b</strain>
    </source>
</reference>
<dbReference type="RefSeq" id="WP_015880609.1">
    <property type="nucleotide sequence ID" value="NC_012673.1"/>
</dbReference>
<dbReference type="Pfam" id="PF09954">
    <property type="entry name" value="DUF2188"/>
    <property type="match status" value="1"/>
</dbReference>
<feature type="region of interest" description="Disordered" evidence="1">
    <location>
        <begin position="49"/>
        <end position="76"/>
    </location>
</feature>
<dbReference type="OrthoDB" id="8858565at2"/>
<name>C4L1L8_EXISA</name>
<dbReference type="STRING" id="360911.EAT1b_2127"/>
<feature type="compositionally biased region" description="Polar residues" evidence="1">
    <location>
        <begin position="49"/>
        <end position="59"/>
    </location>
</feature>
<dbReference type="HOGENOM" id="CLU_179056_2_2_9"/>
<dbReference type="EMBL" id="CP001615">
    <property type="protein sequence ID" value="ACQ71050.1"/>
    <property type="molecule type" value="Genomic_DNA"/>
</dbReference>
<evidence type="ECO:0000313" key="2">
    <source>
        <dbReference type="EMBL" id="ACQ71050.1"/>
    </source>
</evidence>
<dbReference type="eggNOG" id="ENOG5032YF6">
    <property type="taxonomic scope" value="Bacteria"/>
</dbReference>